<dbReference type="PROSITE" id="PS50928">
    <property type="entry name" value="ABC_TM1"/>
    <property type="match status" value="1"/>
</dbReference>
<evidence type="ECO:0000256" key="10">
    <source>
        <dbReference type="ARBA" id="ARBA00023136"/>
    </source>
</evidence>
<keyword evidence="14" id="KW-1185">Reference proteome</keyword>
<feature type="domain" description="ABC transmembrane type-1" evidence="12">
    <location>
        <begin position="132"/>
        <end position="344"/>
    </location>
</feature>
<evidence type="ECO:0000256" key="3">
    <source>
        <dbReference type="ARBA" id="ARBA00010072"/>
    </source>
</evidence>
<dbReference type="Gene3D" id="2.40.50.100">
    <property type="match status" value="1"/>
</dbReference>
<evidence type="ECO:0000256" key="9">
    <source>
        <dbReference type="ARBA" id="ARBA00022989"/>
    </source>
</evidence>
<dbReference type="STRING" id="1121455.SAMN02745728_01777"/>
<dbReference type="InterPro" id="IPR043429">
    <property type="entry name" value="ArtM/GltK/GlnP/TcyL/YhdX-like"/>
</dbReference>
<comment type="subcellular location">
    <subcellularLocation>
        <location evidence="2">Cell inner membrane</location>
        <topology evidence="2">Multi-pass membrane protein</topology>
    </subcellularLocation>
    <subcellularLocation>
        <location evidence="11">Cell membrane</location>
        <topology evidence="11">Multi-pass membrane protein</topology>
    </subcellularLocation>
</comment>
<comment type="function">
    <text evidence="1">Part of the binding-protein-dependent transport system for glutamine; probably responsible for the translocation of the substrate across the membrane.</text>
</comment>
<keyword evidence="9 11" id="KW-1133">Transmembrane helix</keyword>
<dbReference type="Pfam" id="PF00528">
    <property type="entry name" value="BPD_transp_1"/>
    <property type="match status" value="1"/>
</dbReference>
<accession>A0A1M7TAN9</accession>
<evidence type="ECO:0000313" key="13">
    <source>
        <dbReference type="EMBL" id="SHN67707.1"/>
    </source>
</evidence>
<evidence type="ECO:0000256" key="6">
    <source>
        <dbReference type="ARBA" id="ARBA00022475"/>
    </source>
</evidence>
<dbReference type="PANTHER" id="PTHR30614:SF20">
    <property type="entry name" value="GLUTAMINE TRANSPORT SYSTEM PERMEASE PROTEIN GLNP"/>
    <property type="match status" value="1"/>
</dbReference>
<keyword evidence="7 11" id="KW-0812">Transmembrane</keyword>
<dbReference type="CDD" id="cd06261">
    <property type="entry name" value="TM_PBP2"/>
    <property type="match status" value="1"/>
</dbReference>
<dbReference type="SUPFAM" id="SSF161098">
    <property type="entry name" value="MetI-like"/>
    <property type="match status" value="1"/>
</dbReference>
<comment type="similarity">
    <text evidence="3">Belongs to the binding-protein-dependent transport system permease family. HisMQ subfamily.</text>
</comment>
<keyword evidence="6" id="KW-1003">Cell membrane</keyword>
<feature type="transmembrane region" description="Helical" evidence="11">
    <location>
        <begin position="226"/>
        <end position="248"/>
    </location>
</feature>
<dbReference type="RefSeq" id="WP_072697467.1">
    <property type="nucleotide sequence ID" value="NZ_FRDI01000009.1"/>
</dbReference>
<evidence type="ECO:0000256" key="11">
    <source>
        <dbReference type="RuleBase" id="RU363032"/>
    </source>
</evidence>
<dbReference type="Proteomes" id="UP000186469">
    <property type="component" value="Unassembled WGS sequence"/>
</dbReference>
<dbReference type="FunFam" id="1.10.3720.10:FF:000033">
    <property type="entry name" value="Polar amino acid ABC transporter permease"/>
    <property type="match status" value="1"/>
</dbReference>
<keyword evidence="8" id="KW-0029">Amino-acid transport</keyword>
<feature type="transmembrane region" description="Helical" evidence="11">
    <location>
        <begin position="325"/>
        <end position="347"/>
    </location>
</feature>
<gene>
    <name evidence="13" type="ORF">SAMN02745728_01777</name>
</gene>
<evidence type="ECO:0000256" key="8">
    <source>
        <dbReference type="ARBA" id="ARBA00022970"/>
    </source>
</evidence>
<evidence type="ECO:0000313" key="14">
    <source>
        <dbReference type="Proteomes" id="UP000186469"/>
    </source>
</evidence>
<name>A0A1M7TAN9_9BACT</name>
<evidence type="ECO:0000256" key="4">
    <source>
        <dbReference type="ARBA" id="ARBA00016506"/>
    </source>
</evidence>
<feature type="transmembrane region" description="Helical" evidence="11">
    <location>
        <begin position="185"/>
        <end position="206"/>
    </location>
</feature>
<evidence type="ECO:0000256" key="5">
    <source>
        <dbReference type="ARBA" id="ARBA00022448"/>
    </source>
</evidence>
<feature type="transmembrane region" description="Helical" evidence="11">
    <location>
        <begin position="14"/>
        <end position="35"/>
    </location>
</feature>
<dbReference type="InterPro" id="IPR035906">
    <property type="entry name" value="MetI-like_sf"/>
</dbReference>
<organism evidence="13 14">
    <name type="scientific">Desulfovibrio litoralis DSM 11393</name>
    <dbReference type="NCBI Taxonomy" id="1121455"/>
    <lineage>
        <taxon>Bacteria</taxon>
        <taxon>Pseudomonadati</taxon>
        <taxon>Thermodesulfobacteriota</taxon>
        <taxon>Desulfovibrionia</taxon>
        <taxon>Desulfovibrionales</taxon>
        <taxon>Desulfovibrionaceae</taxon>
        <taxon>Desulfovibrio</taxon>
    </lineage>
</organism>
<reference evidence="13 14" key="1">
    <citation type="submission" date="2016-12" db="EMBL/GenBank/DDBJ databases">
        <authorList>
            <person name="Song W.-J."/>
            <person name="Kurnit D.M."/>
        </authorList>
    </citation>
    <scope>NUCLEOTIDE SEQUENCE [LARGE SCALE GENOMIC DNA]</scope>
    <source>
        <strain evidence="13 14">DSM 11393</strain>
    </source>
</reference>
<dbReference type="NCBIfam" id="TIGR01726">
    <property type="entry name" value="HEQRo_perm_3TM"/>
    <property type="match status" value="1"/>
</dbReference>
<protein>
    <recommendedName>
        <fullName evidence="4">Putative glutamine transport system permease protein GlnP</fullName>
    </recommendedName>
</protein>
<dbReference type="PANTHER" id="PTHR30614">
    <property type="entry name" value="MEMBRANE COMPONENT OF AMINO ACID ABC TRANSPORTER"/>
    <property type="match status" value="1"/>
</dbReference>
<evidence type="ECO:0000259" key="12">
    <source>
        <dbReference type="PROSITE" id="PS50928"/>
    </source>
</evidence>
<keyword evidence="10 11" id="KW-0472">Membrane</keyword>
<dbReference type="EMBL" id="FRDI01000009">
    <property type="protein sequence ID" value="SHN67707.1"/>
    <property type="molecule type" value="Genomic_DNA"/>
</dbReference>
<dbReference type="GO" id="GO:0022857">
    <property type="term" value="F:transmembrane transporter activity"/>
    <property type="evidence" value="ECO:0007669"/>
    <property type="project" value="InterPro"/>
</dbReference>
<dbReference type="GO" id="GO:0006865">
    <property type="term" value="P:amino acid transport"/>
    <property type="evidence" value="ECO:0007669"/>
    <property type="project" value="UniProtKB-KW"/>
</dbReference>
<dbReference type="InterPro" id="IPR010065">
    <property type="entry name" value="AA_ABC_transptr_permease_3TM"/>
</dbReference>
<dbReference type="InterPro" id="IPR000515">
    <property type="entry name" value="MetI-like"/>
</dbReference>
<feature type="transmembrane region" description="Helical" evidence="11">
    <location>
        <begin position="131"/>
        <end position="156"/>
    </location>
</feature>
<keyword evidence="5 11" id="KW-0813">Transport</keyword>
<dbReference type="Gene3D" id="1.10.3720.10">
    <property type="entry name" value="MetI-like"/>
    <property type="match status" value="1"/>
</dbReference>
<evidence type="ECO:0000256" key="7">
    <source>
        <dbReference type="ARBA" id="ARBA00022692"/>
    </source>
</evidence>
<evidence type="ECO:0000256" key="2">
    <source>
        <dbReference type="ARBA" id="ARBA00004429"/>
    </source>
</evidence>
<dbReference type="GO" id="GO:0043190">
    <property type="term" value="C:ATP-binding cassette (ABC) transporter complex"/>
    <property type="evidence" value="ECO:0007669"/>
    <property type="project" value="InterPro"/>
</dbReference>
<sequence length="353" mass="39364">MKNYRGLDAPKGPWYYRVWGAVFALLVCVTIFFIWKASTKIDYVWHWERVPAYFWTNTTQEVRSDFTGNISEIRKEGNSNIIVLKNDNNEVKDSVAVPADATLHYSSGDSIYQGDVLASFPISKPGVLLQALWLTLWLSVLAILIGMVLGLLTGLARVSENPALRWGAITYIELVRGSPLLVQMYLLYFVAGPFINYALAWVTITYSELVLGSAVGVEAPVLNELWFGVLALAVFAGAYVAEIVRAGIQSVSRGQMEAARSLGMSYGKAMHKIILPQAFRRILPPLAGQFISLIKDSSLLGVITVRELTKATRDIVSSTAQPFEFWLTCAFLYLILTFTLSLFVQYLERKAVR</sequence>
<proteinExistence type="inferred from homology"/>
<evidence type="ECO:0000256" key="1">
    <source>
        <dbReference type="ARBA" id="ARBA00003159"/>
    </source>
</evidence>
<dbReference type="AlphaFoldDB" id="A0A1M7TAN9"/>
<dbReference type="OrthoDB" id="5470298at2"/>